<accession>A0A1X1CWG6</accession>
<dbReference type="AlphaFoldDB" id="A0A1X1CWG6"/>
<dbReference type="GO" id="GO:0005506">
    <property type="term" value="F:iron ion binding"/>
    <property type="evidence" value="ECO:0007669"/>
    <property type="project" value="InterPro"/>
</dbReference>
<gene>
    <name evidence="8" type="ORF">HA48_20285</name>
</gene>
<dbReference type="Pfam" id="PF00355">
    <property type="entry name" value="Rieske"/>
    <property type="match status" value="1"/>
</dbReference>
<dbReference type="EMBL" id="MLFS01000087">
    <property type="protein sequence ID" value="ORM68674.1"/>
    <property type="molecule type" value="Genomic_DNA"/>
</dbReference>
<sequence length="431" mass="48248">MTNTSGFRGGEIHKSAYLSEAIFATEQVTVFTHSWLYLCHASQLPQAGDYVTVELAGQPLVAIRQKSGAIHVLYNRCPHKGVKVLAEAQGNCGRFLRCPYHAWTFKPTGELLSIPVKTEYDPCTLSACEAGSGMARVDNVVNYRDFVFVRLSATGMAFDHFFGDALSTLDNMVDRSPQGQLRVVGAPLRHRHRCNWKMVMDNQTDTCHPMVAHESSAGEAVNLWAQSGQQGTQPMAVELFSPFMSSHAFFADMGIRVWPNGHGHTGISNSIHKEYSSIPGYWESMVSHYGEARAREILGDTRHNTVYFPNLMVKGPIQTLRVIRPLSASETVVESWILELVGAPQKMLERTVQYNNLINSPCSMVAHDDVEMYERATDGLQSSASEWVNISRLYQVGEQWDDTRQTAGTSEIAMRNFYAMWQRMMENAHAN</sequence>
<dbReference type="PROSITE" id="PS51296">
    <property type="entry name" value="RIESKE"/>
    <property type="match status" value="1"/>
</dbReference>
<dbReference type="RefSeq" id="WP_128602985.1">
    <property type="nucleotide sequence ID" value="NZ_MLFS01000087.1"/>
</dbReference>
<evidence type="ECO:0000256" key="4">
    <source>
        <dbReference type="ARBA" id="ARBA00023002"/>
    </source>
</evidence>
<dbReference type="Gene3D" id="2.102.10.10">
    <property type="entry name" value="Rieske [2Fe-2S] iron-sulphur domain"/>
    <property type="match status" value="1"/>
</dbReference>
<organism evidence="8 9">
    <name type="scientific">Pantoea wallisii</name>
    <dbReference type="NCBI Taxonomy" id="1076551"/>
    <lineage>
        <taxon>Bacteria</taxon>
        <taxon>Pseudomonadati</taxon>
        <taxon>Pseudomonadota</taxon>
        <taxon>Gammaproteobacteria</taxon>
        <taxon>Enterobacterales</taxon>
        <taxon>Erwiniaceae</taxon>
        <taxon>Pantoea</taxon>
    </lineage>
</organism>
<evidence type="ECO:0000256" key="5">
    <source>
        <dbReference type="ARBA" id="ARBA00023004"/>
    </source>
</evidence>
<dbReference type="SUPFAM" id="SSF55961">
    <property type="entry name" value="Bet v1-like"/>
    <property type="match status" value="1"/>
</dbReference>
<reference evidence="8 9" key="1">
    <citation type="journal article" date="2017" name="Antonie Van Leeuwenhoek">
        <title>Phylogenomic resolution of the bacterial genus Pantoea and its relationship with Erwinia and Tatumella.</title>
        <authorList>
            <person name="Palmer M."/>
            <person name="Steenkamp E.T."/>
            <person name="Coetzee M.P."/>
            <person name="Chan W.Y."/>
            <person name="van Zyl E."/>
            <person name="De Maayer P."/>
            <person name="Coutinho T.A."/>
            <person name="Blom J."/>
            <person name="Smits T.H."/>
            <person name="Duffy B."/>
            <person name="Venter S.N."/>
        </authorList>
    </citation>
    <scope>NUCLEOTIDE SEQUENCE [LARGE SCALE GENOMIC DNA]</scope>
    <source>
        <strain evidence="8 9">LMG 26277</strain>
    </source>
</reference>
<comment type="similarity">
    <text evidence="1">Belongs to the bacterial ring-hydroxylating dioxygenase alpha subunit family.</text>
</comment>
<comment type="caution">
    <text evidence="8">The sequence shown here is derived from an EMBL/GenBank/DDBJ whole genome shotgun (WGS) entry which is preliminary data.</text>
</comment>
<keyword evidence="5" id="KW-0408">Iron</keyword>
<dbReference type="GO" id="GO:0051537">
    <property type="term" value="F:2 iron, 2 sulfur cluster binding"/>
    <property type="evidence" value="ECO:0007669"/>
    <property type="project" value="UniProtKB-KW"/>
</dbReference>
<dbReference type="Pfam" id="PF00848">
    <property type="entry name" value="Ring_hydroxyl_A"/>
    <property type="match status" value="1"/>
</dbReference>
<dbReference type="InterPro" id="IPR036922">
    <property type="entry name" value="Rieske_2Fe-2S_sf"/>
</dbReference>
<dbReference type="Gene3D" id="3.90.380.10">
    <property type="entry name" value="Naphthalene 1,2-dioxygenase Alpha Subunit, Chain A, domain 1"/>
    <property type="match status" value="1"/>
</dbReference>
<feature type="domain" description="Rieske" evidence="7">
    <location>
        <begin position="36"/>
        <end position="115"/>
    </location>
</feature>
<dbReference type="PANTHER" id="PTHR43756">
    <property type="entry name" value="CHOLINE MONOOXYGENASE, CHLOROPLASTIC"/>
    <property type="match status" value="1"/>
</dbReference>
<dbReference type="STRING" id="1076551.HA48_20285"/>
<dbReference type="InterPro" id="IPR015879">
    <property type="entry name" value="Ring_hydroxy_dOase_asu_C_dom"/>
</dbReference>
<keyword evidence="3" id="KW-0479">Metal-binding</keyword>
<evidence type="ECO:0000259" key="7">
    <source>
        <dbReference type="PROSITE" id="PS51296"/>
    </source>
</evidence>
<dbReference type="PRINTS" id="PR00090">
    <property type="entry name" value="RNGDIOXGNASE"/>
</dbReference>
<keyword evidence="6" id="KW-0411">Iron-sulfur</keyword>
<proteinExistence type="inferred from homology"/>
<evidence type="ECO:0000313" key="8">
    <source>
        <dbReference type="EMBL" id="ORM68674.1"/>
    </source>
</evidence>
<dbReference type="PANTHER" id="PTHR43756:SF1">
    <property type="entry name" value="3-PHENYLPROPIONATE_CINNAMIC ACID DIOXYGENASE SUBUNIT ALPHA"/>
    <property type="match status" value="1"/>
</dbReference>
<dbReference type="Proteomes" id="UP000193104">
    <property type="component" value="Unassembled WGS sequence"/>
</dbReference>
<keyword evidence="2" id="KW-0001">2Fe-2S</keyword>
<dbReference type="GO" id="GO:0016491">
    <property type="term" value="F:oxidoreductase activity"/>
    <property type="evidence" value="ECO:0007669"/>
    <property type="project" value="UniProtKB-KW"/>
</dbReference>
<evidence type="ECO:0000256" key="3">
    <source>
        <dbReference type="ARBA" id="ARBA00022723"/>
    </source>
</evidence>
<evidence type="ECO:0000256" key="1">
    <source>
        <dbReference type="ARBA" id="ARBA00008751"/>
    </source>
</evidence>
<keyword evidence="9" id="KW-1185">Reference proteome</keyword>
<protein>
    <submittedName>
        <fullName evidence="8">Oxidoreductase</fullName>
    </submittedName>
</protein>
<dbReference type="CDD" id="cd08879">
    <property type="entry name" value="RHO_alpha_C_AntDO-like"/>
    <property type="match status" value="1"/>
</dbReference>
<dbReference type="OrthoDB" id="9769355at2"/>
<evidence type="ECO:0000256" key="2">
    <source>
        <dbReference type="ARBA" id="ARBA00022714"/>
    </source>
</evidence>
<evidence type="ECO:0000313" key="9">
    <source>
        <dbReference type="Proteomes" id="UP000193104"/>
    </source>
</evidence>
<dbReference type="SUPFAM" id="SSF50022">
    <property type="entry name" value="ISP domain"/>
    <property type="match status" value="1"/>
</dbReference>
<dbReference type="InterPro" id="IPR001663">
    <property type="entry name" value="Rng_hydr_dOase-A"/>
</dbReference>
<dbReference type="InterPro" id="IPR017941">
    <property type="entry name" value="Rieske_2Fe-2S"/>
</dbReference>
<name>A0A1X1CWG6_9GAMM</name>
<keyword evidence="4" id="KW-0560">Oxidoreductase</keyword>
<evidence type="ECO:0000256" key="6">
    <source>
        <dbReference type="ARBA" id="ARBA00023014"/>
    </source>
</evidence>